<keyword evidence="3" id="KW-0238">DNA-binding</keyword>
<feature type="domain" description="HTH myb-type" evidence="6">
    <location>
        <begin position="271"/>
        <end position="322"/>
    </location>
</feature>
<dbReference type="AlphaFoldDB" id="A0A195CV42"/>
<protein>
    <submittedName>
        <fullName evidence="7">Transcriptional activator Myb</fullName>
    </submittedName>
</protein>
<feature type="region of interest" description="Disordered" evidence="4">
    <location>
        <begin position="571"/>
        <end position="590"/>
    </location>
</feature>
<gene>
    <name evidence="7" type="ORF">ALC62_05158</name>
</gene>
<feature type="domain" description="Myb-like" evidence="5">
    <location>
        <begin position="379"/>
        <end position="429"/>
    </location>
</feature>
<evidence type="ECO:0000256" key="3">
    <source>
        <dbReference type="ARBA" id="ARBA00023125"/>
    </source>
</evidence>
<dbReference type="PANTHER" id="PTHR45614:SF25">
    <property type="entry name" value="MYB PROTEIN"/>
    <property type="match status" value="1"/>
</dbReference>
<feature type="domain" description="Myb-like" evidence="5">
    <location>
        <begin position="327"/>
        <end position="378"/>
    </location>
</feature>
<dbReference type="InterPro" id="IPR001005">
    <property type="entry name" value="SANT/Myb"/>
</dbReference>
<feature type="region of interest" description="Disordered" evidence="4">
    <location>
        <begin position="723"/>
        <end position="760"/>
    </location>
</feature>
<feature type="compositionally biased region" description="Basic and acidic residues" evidence="4">
    <location>
        <begin position="1"/>
        <end position="10"/>
    </location>
</feature>
<dbReference type="InterPro" id="IPR015395">
    <property type="entry name" value="C-myb_C"/>
</dbReference>
<dbReference type="InterPro" id="IPR050560">
    <property type="entry name" value="MYB_TF"/>
</dbReference>
<dbReference type="Pfam" id="PF00249">
    <property type="entry name" value="Myb_DNA-binding"/>
    <property type="match status" value="1"/>
</dbReference>
<dbReference type="EMBL" id="KQ977279">
    <property type="protein sequence ID" value="KYN04392.1"/>
    <property type="molecule type" value="Genomic_DNA"/>
</dbReference>
<dbReference type="PROSITE" id="PS51294">
    <property type="entry name" value="HTH_MYB"/>
    <property type="match status" value="3"/>
</dbReference>
<dbReference type="GO" id="GO:0000978">
    <property type="term" value="F:RNA polymerase II cis-regulatory region sequence-specific DNA binding"/>
    <property type="evidence" value="ECO:0007669"/>
    <property type="project" value="TreeGrafter"/>
</dbReference>
<feature type="compositionally biased region" description="Polar residues" evidence="4">
    <location>
        <begin position="619"/>
        <end position="650"/>
    </location>
</feature>
<evidence type="ECO:0000313" key="8">
    <source>
        <dbReference type="Proteomes" id="UP000078542"/>
    </source>
</evidence>
<keyword evidence="2" id="KW-0677">Repeat</keyword>
<dbReference type="CDD" id="cd00167">
    <property type="entry name" value="SANT"/>
    <property type="match status" value="3"/>
</dbReference>
<dbReference type="Gene3D" id="1.10.10.60">
    <property type="entry name" value="Homeodomain-like"/>
    <property type="match status" value="3"/>
</dbReference>
<comment type="subcellular location">
    <subcellularLocation>
        <location evidence="1">Nucleus</location>
    </subcellularLocation>
</comment>
<sequence>MFLAGKEHARARQVSGASMAPRPTGRQALTCGLSFAGKMLLYHDKYEDTGFHVTADTFGLEDLAQDALTRFNLARILQGRPFPPLSPPWNPVLGLPLNVAAAAVAIESPSDSDRQSELDRRSEWIIHSTIHELPGTTGQWKCFGALVLFAHAVERLTSGLSQVLASSRRFLTLAISRIGGYSISVGKYAAKARVLARRIKGDKILYSDVKEEVEKRDARGILKPLGSRSGYDSSSGGESDNEYSTPISQGNQVQSQAQNQLSASVTNYGQGKHINKGRWTKEEDALLKQLVSNAEQQNTGLRWDIISGQFPDRSDVQCQQRWAKVVNPELVKGPWTKEEDEKVVELVRKYGPKKWTLIARNLRGRIGKQCRERWHNHLNPEIKKTAWTEAEDKIIVDAHRRVGNQWAKIAKLLPGRTDNAIKNHWNSTMRRKYEGEEGRIVSKGRGKRKNTQGTTVRDTLLLEDDQNQMKTVSTSNGSTITASSSSQSLDIEHLDWARNWEHRAAASYQNAVELNRHTSGNEKCASPLKRGSSRAKAETISSLSKYFNLQQIQSETSGSKSSEIKLMPMPDLEDIPEQHVDKKSSPPPILRRRRNAHGLLQRIDVSDDGNQSDYIVTSQQMQTGNITPSTPIKQLPFSPSQFLNSLSPSETWPRASTPKGSSPGPLTTPQPTGFRRSQNDGNTPRTPTPFKNALAELERRTGAAQLPATPSRLDALTEIIKQETENEAGTSTIQDQDSGYSSMIRRRGKENSAPGGKRARKALSQAWASQDNSEISFLVETPSKSLDASTLFSPASMALEDSFLTAGTSPTKTPHDFTSVQQRKPNAKRAITFDAFDSPYCFFSPLPTRPVKRTKAQLEAQWIAVACGRTRDQLEMTRAARRFLNNHGYVPLRPRSLNF</sequence>
<dbReference type="PROSITE" id="PS50090">
    <property type="entry name" value="MYB_LIKE"/>
    <property type="match status" value="3"/>
</dbReference>
<feature type="region of interest" description="Disordered" evidence="4">
    <location>
        <begin position="224"/>
        <end position="260"/>
    </location>
</feature>
<evidence type="ECO:0000313" key="7">
    <source>
        <dbReference type="EMBL" id="KYN04392.1"/>
    </source>
</evidence>
<feature type="compositionally biased region" description="Polar residues" evidence="4">
    <location>
        <begin position="658"/>
        <end position="685"/>
    </location>
</feature>
<proteinExistence type="predicted"/>
<dbReference type="GO" id="GO:0005634">
    <property type="term" value="C:nucleus"/>
    <property type="evidence" value="ECO:0007669"/>
    <property type="project" value="UniProtKB-SubCell"/>
</dbReference>
<feature type="compositionally biased region" description="Low complexity" evidence="4">
    <location>
        <begin position="226"/>
        <end position="260"/>
    </location>
</feature>
<feature type="domain" description="HTH myb-type" evidence="6">
    <location>
        <begin position="327"/>
        <end position="382"/>
    </location>
</feature>
<dbReference type="SMART" id="SM00717">
    <property type="entry name" value="SANT"/>
    <property type="match status" value="3"/>
</dbReference>
<dbReference type="FunFam" id="1.10.10.60:FF:000010">
    <property type="entry name" value="Transcriptional activator Myb isoform A"/>
    <property type="match status" value="1"/>
</dbReference>
<reference evidence="7 8" key="1">
    <citation type="submission" date="2016-03" db="EMBL/GenBank/DDBJ databases">
        <title>Cyphomyrmex costatus WGS genome.</title>
        <authorList>
            <person name="Nygaard S."/>
            <person name="Hu H."/>
            <person name="Boomsma J."/>
            <person name="Zhang G."/>
        </authorList>
    </citation>
    <scope>NUCLEOTIDE SEQUENCE [LARGE SCALE GENOMIC DNA]</scope>
    <source>
        <strain evidence="7">MS0001</strain>
        <tissue evidence="7">Whole body</tissue>
    </source>
</reference>
<feature type="compositionally biased region" description="Polar residues" evidence="4">
    <location>
        <begin position="727"/>
        <end position="741"/>
    </location>
</feature>
<evidence type="ECO:0000259" key="6">
    <source>
        <dbReference type="PROSITE" id="PS51294"/>
    </source>
</evidence>
<dbReference type="Pfam" id="PF13921">
    <property type="entry name" value="Myb_DNA-bind_6"/>
    <property type="match status" value="1"/>
</dbReference>
<evidence type="ECO:0000256" key="1">
    <source>
        <dbReference type="ARBA" id="ARBA00004123"/>
    </source>
</evidence>
<evidence type="ECO:0000256" key="2">
    <source>
        <dbReference type="ARBA" id="ARBA00022737"/>
    </source>
</evidence>
<dbReference type="Pfam" id="PF09316">
    <property type="entry name" value="Cmyb_C"/>
    <property type="match status" value="1"/>
</dbReference>
<dbReference type="GO" id="GO:0000981">
    <property type="term" value="F:DNA-binding transcription factor activity, RNA polymerase II-specific"/>
    <property type="evidence" value="ECO:0007669"/>
    <property type="project" value="TreeGrafter"/>
</dbReference>
<feature type="domain" description="HTH myb-type" evidence="6">
    <location>
        <begin position="383"/>
        <end position="433"/>
    </location>
</feature>
<keyword evidence="8" id="KW-1185">Reference proteome</keyword>
<dbReference type="InterPro" id="IPR017930">
    <property type="entry name" value="Myb_dom"/>
</dbReference>
<organism evidence="7 8">
    <name type="scientific">Cyphomyrmex costatus</name>
    <dbReference type="NCBI Taxonomy" id="456900"/>
    <lineage>
        <taxon>Eukaryota</taxon>
        <taxon>Metazoa</taxon>
        <taxon>Ecdysozoa</taxon>
        <taxon>Arthropoda</taxon>
        <taxon>Hexapoda</taxon>
        <taxon>Insecta</taxon>
        <taxon>Pterygota</taxon>
        <taxon>Neoptera</taxon>
        <taxon>Endopterygota</taxon>
        <taxon>Hymenoptera</taxon>
        <taxon>Apocrita</taxon>
        <taxon>Aculeata</taxon>
        <taxon>Formicoidea</taxon>
        <taxon>Formicidae</taxon>
        <taxon>Myrmicinae</taxon>
        <taxon>Cyphomyrmex</taxon>
    </lineage>
</organism>
<feature type="domain" description="Myb-like" evidence="5">
    <location>
        <begin position="271"/>
        <end position="326"/>
    </location>
</feature>
<feature type="region of interest" description="Disordered" evidence="4">
    <location>
        <begin position="619"/>
        <end position="690"/>
    </location>
</feature>
<dbReference type="STRING" id="456900.A0A195CV42"/>
<name>A0A195CV42_9HYME</name>
<dbReference type="SUPFAM" id="SSF46689">
    <property type="entry name" value="Homeodomain-like"/>
    <property type="match status" value="2"/>
</dbReference>
<dbReference type="InterPro" id="IPR009057">
    <property type="entry name" value="Homeodomain-like_sf"/>
</dbReference>
<dbReference type="Proteomes" id="UP000078542">
    <property type="component" value="Unassembled WGS sequence"/>
</dbReference>
<evidence type="ECO:0000256" key="4">
    <source>
        <dbReference type="SAM" id="MobiDB-lite"/>
    </source>
</evidence>
<evidence type="ECO:0000259" key="5">
    <source>
        <dbReference type="PROSITE" id="PS50090"/>
    </source>
</evidence>
<accession>A0A195CV42</accession>
<dbReference type="PANTHER" id="PTHR45614">
    <property type="entry name" value="MYB PROTEIN-RELATED"/>
    <property type="match status" value="1"/>
</dbReference>
<feature type="region of interest" description="Disordered" evidence="4">
    <location>
        <begin position="1"/>
        <end position="23"/>
    </location>
</feature>